<dbReference type="Gene3D" id="1.10.10.740">
    <property type="entry name" value="Crisp domain"/>
    <property type="match status" value="1"/>
</dbReference>
<feature type="disulfide bond" evidence="3">
    <location>
        <begin position="235"/>
        <end position="253"/>
    </location>
</feature>
<keyword evidence="2 3" id="KW-1015">Disulfide bond</keyword>
<protein>
    <submittedName>
        <fullName evidence="7">Cysteine-rich venom protein DIS2-like</fullName>
    </submittedName>
</protein>
<feature type="chain" id="PRO_5046256540" evidence="4">
    <location>
        <begin position="44"/>
        <end position="264"/>
    </location>
</feature>
<organism evidence="6 7">
    <name type="scientific">Pogona vitticeps</name>
    <name type="common">central bearded dragon</name>
    <dbReference type="NCBI Taxonomy" id="103695"/>
    <lineage>
        <taxon>Eukaryota</taxon>
        <taxon>Metazoa</taxon>
        <taxon>Chordata</taxon>
        <taxon>Craniata</taxon>
        <taxon>Vertebrata</taxon>
        <taxon>Euteleostomi</taxon>
        <taxon>Lepidosauria</taxon>
        <taxon>Squamata</taxon>
        <taxon>Bifurcata</taxon>
        <taxon>Unidentata</taxon>
        <taxon>Episquamata</taxon>
        <taxon>Toxicofera</taxon>
        <taxon>Iguania</taxon>
        <taxon>Acrodonta</taxon>
        <taxon>Agamidae</taxon>
        <taxon>Amphibolurinae</taxon>
        <taxon>Pogona</taxon>
    </lineage>
</organism>
<accession>A0ABM5F8N9</accession>
<gene>
    <name evidence="7" type="primary">LOC110077520</name>
</gene>
<feature type="signal peptide" evidence="4">
    <location>
        <begin position="1"/>
        <end position="43"/>
    </location>
</feature>
<dbReference type="Gene3D" id="3.40.33.10">
    <property type="entry name" value="CAP"/>
    <property type="match status" value="1"/>
</dbReference>
<dbReference type="SUPFAM" id="SSF55797">
    <property type="entry name" value="PR-1-like"/>
    <property type="match status" value="1"/>
</dbReference>
<evidence type="ECO:0000256" key="2">
    <source>
        <dbReference type="ARBA" id="ARBA00023157"/>
    </source>
</evidence>
<dbReference type="GeneID" id="110077520"/>
<evidence type="ECO:0000313" key="7">
    <source>
        <dbReference type="RefSeq" id="XP_072841770.1"/>
    </source>
</evidence>
<evidence type="ECO:0000256" key="1">
    <source>
        <dbReference type="ARBA" id="ARBA00009923"/>
    </source>
</evidence>
<dbReference type="PANTHER" id="PTHR10334">
    <property type="entry name" value="CYSTEINE-RICH SECRETORY PROTEIN-RELATED"/>
    <property type="match status" value="1"/>
</dbReference>
<dbReference type="InterPro" id="IPR013871">
    <property type="entry name" value="Cysteine_rich_secretory"/>
</dbReference>
<keyword evidence="6" id="KW-1185">Reference proteome</keyword>
<proteinExistence type="inferred from homology"/>
<dbReference type="SUPFAM" id="SSF57546">
    <property type="entry name" value="Crisp domain-like"/>
    <property type="match status" value="1"/>
</dbReference>
<dbReference type="InterPro" id="IPR014044">
    <property type="entry name" value="CAP_dom"/>
</dbReference>
<comment type="caution">
    <text evidence="3">Lacks conserved residue(s) required for the propagation of feature annotation.</text>
</comment>
<dbReference type="PROSITE" id="PS51670">
    <property type="entry name" value="SHKT"/>
    <property type="match status" value="1"/>
</dbReference>
<evidence type="ECO:0000256" key="3">
    <source>
        <dbReference type="PROSITE-ProRule" id="PRU01005"/>
    </source>
</evidence>
<reference evidence="7" key="2">
    <citation type="submission" date="2025-08" db="UniProtKB">
        <authorList>
            <consortium name="RefSeq"/>
        </authorList>
    </citation>
    <scope>IDENTIFICATION</scope>
</reference>
<feature type="domain" description="ShKT" evidence="5">
    <location>
        <begin position="226"/>
        <end position="259"/>
    </location>
</feature>
<name>A0ABM5F8N9_9SAUR</name>
<dbReference type="InterPro" id="IPR035940">
    <property type="entry name" value="CAP_sf"/>
</dbReference>
<comment type="similarity">
    <text evidence="1">Belongs to the CRISP family.</text>
</comment>
<dbReference type="InterPro" id="IPR003582">
    <property type="entry name" value="ShKT_dom"/>
</dbReference>
<dbReference type="Pfam" id="PF00188">
    <property type="entry name" value="CAP"/>
    <property type="match status" value="1"/>
</dbReference>
<dbReference type="SMART" id="SM00198">
    <property type="entry name" value="SCP"/>
    <property type="match status" value="1"/>
</dbReference>
<dbReference type="RefSeq" id="XP_072841770.1">
    <property type="nucleotide sequence ID" value="XM_072985669.1"/>
</dbReference>
<evidence type="ECO:0000313" key="6">
    <source>
        <dbReference type="Proteomes" id="UP001652642"/>
    </source>
</evidence>
<sequence>MAILASSRQSRCQSRRQHQAPLAEMLLPAVILSLAALVKPSLGEEYPGRVANIPDTMKEEILNKLNAIRRGVQPPASNMLKLVWSENAAANARNWARKCRGTASPKEERIVDGALCGDSRLQTTFPMSWSDIVDVWNRKASNFKYGIGAIDRRKDIYTYTQMIWHNSFKVGCTMSFCRENEYNFLYVCRFCPAGNYEDEIPTPYKEGPPCGDCPNSCENNLCVHTCDYVDSSAYCETMLTMYTCESQFLQEMCAATCKCPRGST</sequence>
<dbReference type="Proteomes" id="UP001652642">
    <property type="component" value="Chromosome 1"/>
</dbReference>
<feature type="disulfide bond" evidence="3">
    <location>
        <begin position="244"/>
        <end position="257"/>
    </location>
</feature>
<dbReference type="Pfam" id="PF08562">
    <property type="entry name" value="Crisp"/>
    <property type="match status" value="1"/>
</dbReference>
<dbReference type="InterPro" id="IPR042076">
    <property type="entry name" value="Crisp-like_dom"/>
</dbReference>
<keyword evidence="4" id="KW-0732">Signal</keyword>
<reference evidence="6" key="1">
    <citation type="submission" date="2025-05" db="UniProtKB">
        <authorList>
            <consortium name="RefSeq"/>
        </authorList>
    </citation>
    <scope>NUCLEOTIDE SEQUENCE [LARGE SCALE GENOMIC DNA]</scope>
</reference>
<dbReference type="InterPro" id="IPR001283">
    <property type="entry name" value="CRISP-related"/>
</dbReference>
<evidence type="ECO:0000259" key="5">
    <source>
        <dbReference type="PROSITE" id="PS51670"/>
    </source>
</evidence>
<dbReference type="PRINTS" id="PR00837">
    <property type="entry name" value="V5TPXLIKE"/>
</dbReference>
<evidence type="ECO:0000256" key="4">
    <source>
        <dbReference type="SAM" id="SignalP"/>
    </source>
</evidence>